<protein>
    <submittedName>
        <fullName evidence="2">Peptidase family A16</fullName>
    </submittedName>
</protein>
<organism evidence="2 3">
    <name type="scientific">Teladorsagia circumcincta</name>
    <name type="common">Brown stomach worm</name>
    <name type="synonym">Ostertagia circumcincta</name>
    <dbReference type="NCBI Taxonomy" id="45464"/>
    <lineage>
        <taxon>Eukaryota</taxon>
        <taxon>Metazoa</taxon>
        <taxon>Ecdysozoa</taxon>
        <taxon>Nematoda</taxon>
        <taxon>Chromadorea</taxon>
        <taxon>Rhabditida</taxon>
        <taxon>Rhabditina</taxon>
        <taxon>Rhabditomorpha</taxon>
        <taxon>Strongyloidea</taxon>
        <taxon>Trichostrongylidae</taxon>
        <taxon>Teladorsagia</taxon>
    </lineage>
</organism>
<name>A0A2G9ULI5_TELCI</name>
<sequence>MLPALRRRATRYTQSSGPVRSNPTILQTTSPYVPAVNSSLLNFVDASILSKLELPTFDGDILEYPEFSSRFATLVGNKVQLDDTTKFSLWKSCLRGRALHAIQGLSMTPNNYKVAMDILATHFDDKVTMKHILYTKLSQLPDCDSDGRNLHALYNQMFALVRQFAEDGNDSNETGLGAILLNKLPARTIQTAVLRGIHLLLKIALNGSVYWIEVWGDGNLSVPHHFALDQRLVLHYGHSVIDLLDRKDLEHESHALQHETSSLLPPVMDAGSYDWEASIDDTTSEIIGGDIR</sequence>
<keyword evidence="3" id="KW-1185">Reference proteome</keyword>
<dbReference type="Proteomes" id="UP000230423">
    <property type="component" value="Unassembled WGS sequence"/>
</dbReference>
<evidence type="ECO:0000313" key="2">
    <source>
        <dbReference type="EMBL" id="PIO71129.1"/>
    </source>
</evidence>
<dbReference type="InterPro" id="IPR005312">
    <property type="entry name" value="DUF1759"/>
</dbReference>
<evidence type="ECO:0000256" key="1">
    <source>
        <dbReference type="SAM" id="MobiDB-lite"/>
    </source>
</evidence>
<feature type="region of interest" description="Disordered" evidence="1">
    <location>
        <begin position="1"/>
        <end position="23"/>
    </location>
</feature>
<proteinExistence type="predicted"/>
<dbReference type="OrthoDB" id="5920040at2759"/>
<evidence type="ECO:0000313" key="3">
    <source>
        <dbReference type="Proteomes" id="UP000230423"/>
    </source>
</evidence>
<feature type="compositionally biased region" description="Polar residues" evidence="1">
    <location>
        <begin position="11"/>
        <end position="23"/>
    </location>
</feature>
<dbReference type="EMBL" id="KZ346045">
    <property type="protein sequence ID" value="PIO71129.1"/>
    <property type="molecule type" value="Genomic_DNA"/>
</dbReference>
<dbReference type="AlphaFoldDB" id="A0A2G9ULI5"/>
<accession>A0A2G9ULI5</accession>
<feature type="compositionally biased region" description="Basic residues" evidence="1">
    <location>
        <begin position="1"/>
        <end position="10"/>
    </location>
</feature>
<gene>
    <name evidence="2" type="ORF">TELCIR_06982</name>
</gene>
<dbReference type="Pfam" id="PF03564">
    <property type="entry name" value="DUF1759"/>
    <property type="match status" value="1"/>
</dbReference>
<reference evidence="2 3" key="1">
    <citation type="submission" date="2015-09" db="EMBL/GenBank/DDBJ databases">
        <title>Draft genome of the parasitic nematode Teladorsagia circumcincta isolate WARC Sus (inbred).</title>
        <authorList>
            <person name="Mitreva M."/>
        </authorList>
    </citation>
    <scope>NUCLEOTIDE SEQUENCE [LARGE SCALE GENOMIC DNA]</scope>
    <source>
        <strain evidence="2 3">S</strain>
    </source>
</reference>